<comment type="caution">
    <text evidence="1">The sequence shown here is derived from an EMBL/GenBank/DDBJ whole genome shotgun (WGS) entry which is preliminary data.</text>
</comment>
<reference evidence="1" key="1">
    <citation type="submission" date="2021-10" db="EMBL/GenBank/DDBJ databases">
        <title>Collection of gut derived symbiotic bacterial strains cultured from healthy donors.</title>
        <authorList>
            <person name="Lin H."/>
            <person name="Littmann E."/>
            <person name="Kohout C."/>
            <person name="Pamer E.G."/>
        </authorList>
    </citation>
    <scope>NUCLEOTIDE SEQUENCE</scope>
    <source>
        <strain evidence="1">DFI.2.94</strain>
    </source>
</reference>
<protein>
    <submittedName>
        <fullName evidence="1">Uncharacterized protein</fullName>
    </submittedName>
</protein>
<evidence type="ECO:0000313" key="1">
    <source>
        <dbReference type="EMBL" id="MCB6520491.1"/>
    </source>
</evidence>
<proteinExistence type="predicted"/>
<dbReference type="Proteomes" id="UP001198806">
    <property type="component" value="Unassembled WGS sequence"/>
</dbReference>
<organism evidence="1 2">
    <name type="scientific">Parabacteroides distasonis</name>
    <dbReference type="NCBI Taxonomy" id="823"/>
    <lineage>
        <taxon>Bacteria</taxon>
        <taxon>Pseudomonadati</taxon>
        <taxon>Bacteroidota</taxon>
        <taxon>Bacteroidia</taxon>
        <taxon>Bacteroidales</taxon>
        <taxon>Tannerellaceae</taxon>
        <taxon>Parabacteroides</taxon>
    </lineage>
</organism>
<feature type="non-terminal residue" evidence="1">
    <location>
        <position position="81"/>
    </location>
</feature>
<name>A0AAP2QBK0_PARDI</name>
<dbReference type="RefSeq" id="WP_227170070.1">
    <property type="nucleotide sequence ID" value="NZ_JAJCNI010000175.1"/>
</dbReference>
<evidence type="ECO:0000313" key="2">
    <source>
        <dbReference type="Proteomes" id="UP001198806"/>
    </source>
</evidence>
<feature type="non-terminal residue" evidence="1">
    <location>
        <position position="1"/>
    </location>
</feature>
<sequence>YDAKAPAEYKASLYAYNYEYALLKSVAKDPSKENVANWTVTTRNISADLPVQDPVITDTLTPGTTNAAYDPTSFVVTDTAT</sequence>
<dbReference type="AlphaFoldDB" id="A0AAP2QBK0"/>
<gene>
    <name evidence="1" type="ORF">LI194_22205</name>
</gene>
<dbReference type="EMBL" id="JAJCNI010000175">
    <property type="protein sequence ID" value="MCB6520491.1"/>
    <property type="molecule type" value="Genomic_DNA"/>
</dbReference>
<accession>A0AAP2QBK0</accession>